<dbReference type="Pfam" id="PF01261">
    <property type="entry name" value="AP_endonuc_2"/>
    <property type="match status" value="1"/>
</dbReference>
<protein>
    <submittedName>
        <fullName evidence="2">Sugar phosphate isomerase/epimerase</fullName>
    </submittedName>
</protein>
<dbReference type="Gene3D" id="3.20.20.150">
    <property type="entry name" value="Divalent-metal-dependent TIM barrel enzymes"/>
    <property type="match status" value="1"/>
</dbReference>
<dbReference type="AlphaFoldDB" id="A0A8J6TMP7"/>
<feature type="domain" description="Xylose isomerase-like TIM barrel" evidence="1">
    <location>
        <begin position="42"/>
        <end position="259"/>
    </location>
</feature>
<dbReference type="GO" id="GO:0016853">
    <property type="term" value="F:isomerase activity"/>
    <property type="evidence" value="ECO:0007669"/>
    <property type="project" value="UniProtKB-KW"/>
</dbReference>
<evidence type="ECO:0000259" key="1">
    <source>
        <dbReference type="Pfam" id="PF01261"/>
    </source>
</evidence>
<evidence type="ECO:0000313" key="2">
    <source>
        <dbReference type="EMBL" id="MBC8361611.1"/>
    </source>
</evidence>
<organism evidence="2 3">
    <name type="scientific">Candidatus Desulfatibia profunda</name>
    <dbReference type="NCBI Taxonomy" id="2841695"/>
    <lineage>
        <taxon>Bacteria</taxon>
        <taxon>Pseudomonadati</taxon>
        <taxon>Thermodesulfobacteriota</taxon>
        <taxon>Desulfobacteria</taxon>
        <taxon>Desulfobacterales</taxon>
        <taxon>Desulfobacterales incertae sedis</taxon>
        <taxon>Candidatus Desulfatibia</taxon>
    </lineage>
</organism>
<dbReference type="Proteomes" id="UP000603434">
    <property type="component" value="Unassembled WGS sequence"/>
</dbReference>
<dbReference type="EMBL" id="JACNJH010000140">
    <property type="protein sequence ID" value="MBC8361611.1"/>
    <property type="molecule type" value="Genomic_DNA"/>
</dbReference>
<name>A0A8J6TMP7_9BACT</name>
<dbReference type="SUPFAM" id="SSF51658">
    <property type="entry name" value="Xylose isomerase-like"/>
    <property type="match status" value="1"/>
</dbReference>
<evidence type="ECO:0000313" key="3">
    <source>
        <dbReference type="Proteomes" id="UP000603434"/>
    </source>
</evidence>
<sequence length="263" mass="30073">MYPALPKSYKGVYPFKLGATSFTYPDHIIPNIKMLGPYLDEIELLLFESAPSSLPSRADINEIRRLAAAFDLTYNIHLPLDISLGAPDPSRRQADLETIKHIIDLTASLSPSTRTLHLPYDETDAEPERIQRWRERLCQSIKQLLAAGIDSESISIENLDYPFEWVEAILNDFNLSVCIDIGHLMVNQYDVEAAFDKYHAKTTIIHLHGVENNQDHLSLDRMSPEKTEIIIKKLQRFGQVVSLEVFSYEKLVGSLDFLDKCWR</sequence>
<reference evidence="2 3" key="1">
    <citation type="submission" date="2020-08" db="EMBL/GenBank/DDBJ databases">
        <title>Bridging the membrane lipid divide: bacteria of the FCB group superphylum have the potential to synthesize archaeal ether lipids.</title>
        <authorList>
            <person name="Villanueva L."/>
            <person name="Von Meijenfeldt F.A.B."/>
            <person name="Westbye A.B."/>
            <person name="Yadav S."/>
            <person name="Hopmans E.C."/>
            <person name="Dutilh B.E."/>
            <person name="Sinninghe Damste J.S."/>
        </authorList>
    </citation>
    <scope>NUCLEOTIDE SEQUENCE [LARGE SCALE GENOMIC DNA]</scope>
    <source>
        <strain evidence="2">NIOZ-UU30</strain>
    </source>
</reference>
<accession>A0A8J6TMP7</accession>
<proteinExistence type="predicted"/>
<gene>
    <name evidence="2" type="ORF">H8E23_09450</name>
</gene>
<dbReference type="InterPro" id="IPR036237">
    <property type="entry name" value="Xyl_isomerase-like_sf"/>
</dbReference>
<comment type="caution">
    <text evidence="2">The sequence shown here is derived from an EMBL/GenBank/DDBJ whole genome shotgun (WGS) entry which is preliminary data.</text>
</comment>
<dbReference type="NCBIfam" id="NF041277">
    <property type="entry name" value="coba_remo_CbiR"/>
    <property type="match status" value="1"/>
</dbReference>
<keyword evidence="2" id="KW-0413">Isomerase</keyword>
<dbReference type="InterPro" id="IPR013022">
    <property type="entry name" value="Xyl_isomerase-like_TIM-brl"/>
</dbReference>